<dbReference type="OrthoDB" id="978531at2"/>
<sequence>MKNISKILVLIISSIFIIGCSISEEITLNANGNINYSYLLDASKCTHMLPDTIGQPKIIKDTTFSFVNFLKEKKDSISNLSLDEQKKLYTLKPFSIKIHQDDNKKEFTIQLFGDFKDVNSLNSALSSFSTISQNNLNVLSEVNFSLLTHIQYNWDGKIFKKKVLEHIEKNDSTKIILSTMFNGGFYDVKYNFPKKIKKANNPSAIISSDRKSLFIRNDATDYIMYPEKLNIEIELEN</sequence>
<dbReference type="EMBL" id="PSZM01000046">
    <property type="protein sequence ID" value="PQL90521.1"/>
    <property type="molecule type" value="Genomic_DNA"/>
</dbReference>
<proteinExistence type="predicted"/>
<evidence type="ECO:0000313" key="2">
    <source>
        <dbReference type="Proteomes" id="UP000238042"/>
    </source>
</evidence>
<dbReference type="Proteomes" id="UP000238042">
    <property type="component" value="Unassembled WGS sequence"/>
</dbReference>
<gene>
    <name evidence="1" type="ORF">C4S77_11595</name>
</gene>
<comment type="caution">
    <text evidence="1">The sequence shown here is derived from an EMBL/GenBank/DDBJ whole genome shotgun (WGS) entry which is preliminary data.</text>
</comment>
<reference evidence="1 2" key="1">
    <citation type="submission" date="2018-02" db="EMBL/GenBank/DDBJ databases">
        <title>Genome sequences of Apibacter spp., gut symbionts of Asian honey bees.</title>
        <authorList>
            <person name="Kwong W.K."/>
            <person name="Steele M.I."/>
            <person name="Moran N.A."/>
        </authorList>
    </citation>
    <scope>NUCLEOTIDE SEQUENCE [LARGE SCALE GENOMIC DNA]</scope>
    <source>
        <strain evidence="2">wkB301</strain>
    </source>
</reference>
<keyword evidence="2" id="KW-1185">Reference proteome</keyword>
<dbReference type="AlphaFoldDB" id="A0A2S8A7I2"/>
<name>A0A2S8A7I2_9FLAO</name>
<organism evidence="1 2">
    <name type="scientific">Apibacter adventoris</name>
    <dbReference type="NCBI Taxonomy" id="1679466"/>
    <lineage>
        <taxon>Bacteria</taxon>
        <taxon>Pseudomonadati</taxon>
        <taxon>Bacteroidota</taxon>
        <taxon>Flavobacteriia</taxon>
        <taxon>Flavobacteriales</taxon>
        <taxon>Weeksellaceae</taxon>
        <taxon>Apibacter</taxon>
    </lineage>
</organism>
<dbReference type="PROSITE" id="PS51257">
    <property type="entry name" value="PROKAR_LIPOPROTEIN"/>
    <property type="match status" value="1"/>
</dbReference>
<dbReference type="RefSeq" id="WP_105191534.1">
    <property type="nucleotide sequence ID" value="NZ_PSZM01000046.1"/>
</dbReference>
<protein>
    <recommendedName>
        <fullName evidence="3">Lipoprotein</fullName>
    </recommendedName>
</protein>
<accession>A0A2S8A7I2</accession>
<evidence type="ECO:0000313" key="1">
    <source>
        <dbReference type="EMBL" id="PQL90521.1"/>
    </source>
</evidence>
<evidence type="ECO:0008006" key="3">
    <source>
        <dbReference type="Google" id="ProtNLM"/>
    </source>
</evidence>